<evidence type="ECO:0000313" key="10">
    <source>
        <dbReference type="Proteomes" id="UP001390339"/>
    </source>
</evidence>
<keyword evidence="5 7" id="KW-0408">Iron</keyword>
<evidence type="ECO:0000256" key="2">
    <source>
        <dbReference type="ARBA" id="ARBA00010617"/>
    </source>
</evidence>
<dbReference type="InterPro" id="IPR001128">
    <property type="entry name" value="Cyt_P450"/>
</dbReference>
<evidence type="ECO:0000256" key="7">
    <source>
        <dbReference type="RuleBase" id="RU000461"/>
    </source>
</evidence>
<dbReference type="PANTHER" id="PTHR24287:SF17">
    <property type="entry name" value="P450, PUTATIVE (EUROFUNG)-RELATED"/>
    <property type="match status" value="1"/>
</dbReference>
<dbReference type="PRINTS" id="PR00385">
    <property type="entry name" value="P450"/>
</dbReference>
<keyword evidence="10" id="KW-1185">Reference proteome</keyword>
<comment type="cofactor">
    <cofactor evidence="1">
        <name>heme</name>
        <dbReference type="ChEBI" id="CHEBI:30413"/>
    </cofactor>
</comment>
<dbReference type="PANTHER" id="PTHR24287">
    <property type="entry name" value="P450, PUTATIVE (EUROFUNG)-RELATED"/>
    <property type="match status" value="1"/>
</dbReference>
<evidence type="ECO:0000256" key="6">
    <source>
        <dbReference type="ARBA" id="ARBA00023033"/>
    </source>
</evidence>
<evidence type="ECO:0000256" key="5">
    <source>
        <dbReference type="ARBA" id="ARBA00023004"/>
    </source>
</evidence>
<reference evidence="9 10" key="1">
    <citation type="journal article" date="2024" name="IMA Fungus">
        <title>Apiospora arundinis, a panoply of carbohydrate-active enzymes and secondary metabolites.</title>
        <authorList>
            <person name="Sorensen T."/>
            <person name="Petersen C."/>
            <person name="Muurmann A.T."/>
            <person name="Christiansen J.V."/>
            <person name="Brundto M.L."/>
            <person name="Overgaard C.K."/>
            <person name="Boysen A.T."/>
            <person name="Wollenberg R.D."/>
            <person name="Larsen T.O."/>
            <person name="Sorensen J.L."/>
            <person name="Nielsen K.L."/>
            <person name="Sondergaard T.E."/>
        </authorList>
    </citation>
    <scope>NUCLEOTIDE SEQUENCE [LARGE SCALE GENOMIC DNA]</scope>
    <source>
        <strain evidence="9 10">AAU 773</strain>
    </source>
</reference>
<dbReference type="InterPro" id="IPR047146">
    <property type="entry name" value="Cyt_P450_E_CYP52_fungi"/>
</dbReference>
<keyword evidence="4 7" id="KW-0560">Oxidoreductase</keyword>
<keyword evidence="8" id="KW-0472">Membrane</keyword>
<organism evidence="9 10">
    <name type="scientific">Apiospora arundinis</name>
    <dbReference type="NCBI Taxonomy" id="335852"/>
    <lineage>
        <taxon>Eukaryota</taxon>
        <taxon>Fungi</taxon>
        <taxon>Dikarya</taxon>
        <taxon>Ascomycota</taxon>
        <taxon>Pezizomycotina</taxon>
        <taxon>Sordariomycetes</taxon>
        <taxon>Xylariomycetidae</taxon>
        <taxon>Amphisphaeriales</taxon>
        <taxon>Apiosporaceae</taxon>
        <taxon>Apiospora</taxon>
    </lineage>
</organism>
<accession>A0ABR2J4N9</accession>
<keyword evidence="8" id="KW-0812">Transmembrane</keyword>
<dbReference type="InterPro" id="IPR036396">
    <property type="entry name" value="Cyt_P450_sf"/>
</dbReference>
<dbReference type="InterPro" id="IPR002401">
    <property type="entry name" value="Cyt_P450_E_grp-I"/>
</dbReference>
<sequence>MDSQPAKAATRLYFTAAATTAAATVAFVIDVLHLRPGPLSSKQIWFELLLGVITLYVHVSLRADYMYYRNMAKHGCAPPKQIRNDPGGIQYLLSTASYAKQNILLQRRSQLLNQMGHTFRHQVFPEWTMTISTDEPDNIKTVLATKFDDWVIPHHRIQGFYPVLGYHSIFTVNGAEWQHARATLRPAFVRNQLADLERFDLHARKLLAKLPRDPGASAPVDLQDLFSMLMVDTTSDFMFGRSTDLLGTADADSLTFVKYFDASMHKIAWRSRLGWLTQLRRDKELDEYVRFMRQYIARFVAKVKEQRAGKASDSSANEKDHNESARYVFLDQLIDTGEPDDVIRDQLLSIFVAGRDTTTSALTYLFLELSRRPDLVRRLRDEIASLGAENQDPSWEQLKGLTYLQMAIKEALRLNPPVALNARQAVRDTVLPRGGGPDGKEPVFVPKGTNVRYQPWCMQRRKDLYGEDAEEFRPERWETIRPTYEYVPFNAGPRICIGQQFALTAIAMTTFRILQAYQKIERRDEKPPVQKLGINLSMLHGCWVSMTPA</sequence>
<keyword evidence="7" id="KW-0349">Heme</keyword>
<comment type="caution">
    <text evidence="9">The sequence shown here is derived from an EMBL/GenBank/DDBJ whole genome shotgun (WGS) entry which is preliminary data.</text>
</comment>
<evidence type="ECO:0000256" key="1">
    <source>
        <dbReference type="ARBA" id="ARBA00001971"/>
    </source>
</evidence>
<name>A0ABR2J4N9_9PEZI</name>
<dbReference type="PROSITE" id="PS00086">
    <property type="entry name" value="CYTOCHROME_P450"/>
    <property type="match status" value="1"/>
</dbReference>
<protein>
    <submittedName>
        <fullName evidence="9">Cytochrome P450</fullName>
    </submittedName>
</protein>
<evidence type="ECO:0000256" key="4">
    <source>
        <dbReference type="ARBA" id="ARBA00023002"/>
    </source>
</evidence>
<dbReference type="EMBL" id="JAPCWZ010000003">
    <property type="protein sequence ID" value="KAK8872612.1"/>
    <property type="molecule type" value="Genomic_DNA"/>
</dbReference>
<dbReference type="PRINTS" id="PR00463">
    <property type="entry name" value="EP450I"/>
</dbReference>
<keyword evidence="6 7" id="KW-0503">Monooxygenase</keyword>
<keyword evidence="8" id="KW-1133">Transmembrane helix</keyword>
<gene>
    <name evidence="9" type="ORF">PGQ11_003126</name>
</gene>
<dbReference type="InterPro" id="IPR017972">
    <property type="entry name" value="Cyt_P450_CS"/>
</dbReference>
<feature type="transmembrane region" description="Helical" evidence="8">
    <location>
        <begin position="44"/>
        <end position="61"/>
    </location>
</feature>
<evidence type="ECO:0000256" key="8">
    <source>
        <dbReference type="SAM" id="Phobius"/>
    </source>
</evidence>
<dbReference type="CDD" id="cd11063">
    <property type="entry name" value="CYP52"/>
    <property type="match status" value="1"/>
</dbReference>
<dbReference type="Gene3D" id="1.10.630.10">
    <property type="entry name" value="Cytochrome P450"/>
    <property type="match status" value="1"/>
</dbReference>
<dbReference type="Proteomes" id="UP001390339">
    <property type="component" value="Unassembled WGS sequence"/>
</dbReference>
<dbReference type="Pfam" id="PF00067">
    <property type="entry name" value="p450"/>
    <property type="match status" value="1"/>
</dbReference>
<comment type="similarity">
    <text evidence="2 7">Belongs to the cytochrome P450 family.</text>
</comment>
<proteinExistence type="inferred from homology"/>
<evidence type="ECO:0000256" key="3">
    <source>
        <dbReference type="ARBA" id="ARBA00022723"/>
    </source>
</evidence>
<keyword evidence="3 7" id="KW-0479">Metal-binding</keyword>
<evidence type="ECO:0000313" key="9">
    <source>
        <dbReference type="EMBL" id="KAK8872612.1"/>
    </source>
</evidence>
<feature type="transmembrane region" description="Helical" evidence="8">
    <location>
        <begin position="12"/>
        <end position="32"/>
    </location>
</feature>
<dbReference type="SUPFAM" id="SSF48264">
    <property type="entry name" value="Cytochrome P450"/>
    <property type="match status" value="1"/>
</dbReference>